<organism evidence="1">
    <name type="scientific">Arion vulgaris</name>
    <dbReference type="NCBI Taxonomy" id="1028688"/>
    <lineage>
        <taxon>Eukaryota</taxon>
        <taxon>Metazoa</taxon>
        <taxon>Spiralia</taxon>
        <taxon>Lophotrochozoa</taxon>
        <taxon>Mollusca</taxon>
        <taxon>Gastropoda</taxon>
        <taxon>Heterobranchia</taxon>
        <taxon>Euthyneura</taxon>
        <taxon>Panpulmonata</taxon>
        <taxon>Eupulmonata</taxon>
        <taxon>Stylommatophora</taxon>
        <taxon>Helicina</taxon>
        <taxon>Arionoidea</taxon>
        <taxon>Arionidae</taxon>
        <taxon>Arion</taxon>
    </lineage>
</organism>
<sequence>SEDKLHSNHAEVLYCVEGNTRNKSCSNGTMCCNCGHLKCVGYCTAKESNHKITCMKCYDGDVVDNSQVKINKISISESSENKMK</sequence>
<evidence type="ECO:0000313" key="1">
    <source>
        <dbReference type="EMBL" id="CEK72642.1"/>
    </source>
</evidence>
<feature type="non-terminal residue" evidence="1">
    <location>
        <position position="1"/>
    </location>
</feature>
<gene>
    <name evidence="1" type="primary">ORF83293</name>
</gene>
<name>A0A0B6ZW97_9EUPU</name>
<proteinExistence type="predicted"/>
<protein>
    <submittedName>
        <fullName evidence="1">Uncharacterized protein</fullName>
    </submittedName>
</protein>
<dbReference type="EMBL" id="HACG01025777">
    <property type="protein sequence ID" value="CEK72642.1"/>
    <property type="molecule type" value="Transcribed_RNA"/>
</dbReference>
<feature type="non-terminal residue" evidence="1">
    <location>
        <position position="84"/>
    </location>
</feature>
<reference evidence="1" key="1">
    <citation type="submission" date="2014-12" db="EMBL/GenBank/DDBJ databases">
        <title>Insight into the proteome of Arion vulgaris.</title>
        <authorList>
            <person name="Aradska J."/>
            <person name="Bulat T."/>
            <person name="Smidak R."/>
            <person name="Sarate P."/>
            <person name="Gangsoo J."/>
            <person name="Sialana F."/>
            <person name="Bilban M."/>
            <person name="Lubec G."/>
        </authorList>
    </citation>
    <scope>NUCLEOTIDE SEQUENCE</scope>
    <source>
        <tissue evidence="1">Skin</tissue>
    </source>
</reference>
<dbReference type="AlphaFoldDB" id="A0A0B6ZW97"/>
<accession>A0A0B6ZW97</accession>